<feature type="region of interest" description="Disordered" evidence="1">
    <location>
        <begin position="205"/>
        <end position="235"/>
    </location>
</feature>
<evidence type="ECO:0000313" key="2">
    <source>
        <dbReference type="EMBL" id="KAH8690761.1"/>
    </source>
</evidence>
<dbReference type="Proteomes" id="UP001201262">
    <property type="component" value="Unassembled WGS sequence"/>
</dbReference>
<feature type="compositionally biased region" description="Low complexity" evidence="1">
    <location>
        <begin position="171"/>
        <end position="181"/>
    </location>
</feature>
<keyword evidence="3" id="KW-1185">Reference proteome</keyword>
<organism evidence="2 3">
    <name type="scientific">Talaromyces proteolyticus</name>
    <dbReference type="NCBI Taxonomy" id="1131652"/>
    <lineage>
        <taxon>Eukaryota</taxon>
        <taxon>Fungi</taxon>
        <taxon>Dikarya</taxon>
        <taxon>Ascomycota</taxon>
        <taxon>Pezizomycotina</taxon>
        <taxon>Eurotiomycetes</taxon>
        <taxon>Eurotiomycetidae</taxon>
        <taxon>Eurotiales</taxon>
        <taxon>Trichocomaceae</taxon>
        <taxon>Talaromyces</taxon>
        <taxon>Talaromyces sect. Bacilispori</taxon>
    </lineage>
</organism>
<dbReference type="GeneID" id="70247613"/>
<evidence type="ECO:0000313" key="3">
    <source>
        <dbReference type="Proteomes" id="UP001201262"/>
    </source>
</evidence>
<feature type="region of interest" description="Disordered" evidence="1">
    <location>
        <begin position="166"/>
        <end position="185"/>
    </location>
</feature>
<dbReference type="RefSeq" id="XP_046066957.1">
    <property type="nucleotide sequence ID" value="XM_046217326.1"/>
</dbReference>
<dbReference type="AlphaFoldDB" id="A0AAD4KFX7"/>
<gene>
    <name evidence="2" type="ORF">BGW36DRAFT_389280</name>
</gene>
<name>A0AAD4KFX7_9EURO</name>
<comment type="caution">
    <text evidence="2">The sequence shown here is derived from an EMBL/GenBank/DDBJ whole genome shotgun (WGS) entry which is preliminary data.</text>
</comment>
<sequence length="263" mass="27418">MNPAFPRVQPARQSMSAHKCVGNPTFNEVYAGAFSEWPEKLPGVICKTPPIGTNSAPRFAQCCSGPVYNITSPTVPDDLAYPVTCATLCQISPALNADNDKNPYGWSDHFMCLTDGGIDASNWEVVCDTITVSGQSAPTSFISTPTGSWATQSDALDSLGFPEPSTVPVLSSTGTETITSSSDRRESSATLALSSIGLSETVLSSTSPSISLPPSSLTSKTAAATGPATPTSTSTGARLSLYKVATTMLIISHLYIGWHLSAS</sequence>
<dbReference type="EMBL" id="JAJTJA010000013">
    <property type="protein sequence ID" value="KAH8690761.1"/>
    <property type="molecule type" value="Genomic_DNA"/>
</dbReference>
<proteinExistence type="predicted"/>
<reference evidence="2" key="1">
    <citation type="submission" date="2021-12" db="EMBL/GenBank/DDBJ databases">
        <title>Convergent genome expansion in fungi linked to evolution of root-endophyte symbiosis.</title>
        <authorList>
            <consortium name="DOE Joint Genome Institute"/>
            <person name="Ke Y.-H."/>
            <person name="Bonito G."/>
            <person name="Liao H.-L."/>
            <person name="Looney B."/>
            <person name="Rojas-Flechas A."/>
            <person name="Nash J."/>
            <person name="Hameed K."/>
            <person name="Schadt C."/>
            <person name="Martin F."/>
            <person name="Crous P.W."/>
            <person name="Miettinen O."/>
            <person name="Magnuson J.K."/>
            <person name="Labbe J."/>
            <person name="Jacobson D."/>
            <person name="Doktycz M.J."/>
            <person name="Veneault-Fourrey C."/>
            <person name="Kuo A."/>
            <person name="Mondo S."/>
            <person name="Calhoun S."/>
            <person name="Riley R."/>
            <person name="Ohm R."/>
            <person name="LaButti K."/>
            <person name="Andreopoulos B."/>
            <person name="Pangilinan J."/>
            <person name="Nolan M."/>
            <person name="Tritt A."/>
            <person name="Clum A."/>
            <person name="Lipzen A."/>
            <person name="Daum C."/>
            <person name="Barry K."/>
            <person name="Grigoriev I.V."/>
            <person name="Vilgalys R."/>
        </authorList>
    </citation>
    <scope>NUCLEOTIDE SEQUENCE</scope>
    <source>
        <strain evidence="2">PMI_201</strain>
    </source>
</reference>
<evidence type="ECO:0000256" key="1">
    <source>
        <dbReference type="SAM" id="MobiDB-lite"/>
    </source>
</evidence>
<protein>
    <submittedName>
        <fullName evidence="2">Uncharacterized protein</fullName>
    </submittedName>
</protein>
<accession>A0AAD4KFX7</accession>